<dbReference type="SMART" id="SM00382">
    <property type="entry name" value="AAA"/>
    <property type="match status" value="1"/>
</dbReference>
<accession>A0ABV8JFN0</accession>
<comment type="similarity">
    <text evidence="1">Belongs to the GSP E family.</text>
</comment>
<evidence type="ECO:0000313" key="6">
    <source>
        <dbReference type="Proteomes" id="UP001595843"/>
    </source>
</evidence>
<dbReference type="SUPFAM" id="SSF52540">
    <property type="entry name" value="P-loop containing nucleoside triphosphate hydrolases"/>
    <property type="match status" value="1"/>
</dbReference>
<dbReference type="Gene3D" id="3.40.50.300">
    <property type="entry name" value="P-loop containing nucleotide triphosphate hydrolases"/>
    <property type="match status" value="1"/>
</dbReference>
<evidence type="ECO:0000313" key="5">
    <source>
        <dbReference type="EMBL" id="MFC4076627.1"/>
    </source>
</evidence>
<keyword evidence="3" id="KW-0067">ATP-binding</keyword>
<organism evidence="5 6">
    <name type="scientific">Salinithrix halophila</name>
    <dbReference type="NCBI Taxonomy" id="1485204"/>
    <lineage>
        <taxon>Bacteria</taxon>
        <taxon>Bacillati</taxon>
        <taxon>Bacillota</taxon>
        <taxon>Bacilli</taxon>
        <taxon>Bacillales</taxon>
        <taxon>Thermoactinomycetaceae</taxon>
        <taxon>Salinithrix</taxon>
    </lineage>
</organism>
<dbReference type="EMBL" id="JBHSAP010000009">
    <property type="protein sequence ID" value="MFC4076627.1"/>
    <property type="molecule type" value="Genomic_DNA"/>
</dbReference>
<dbReference type="CDD" id="cd01129">
    <property type="entry name" value="PulE-GspE-like"/>
    <property type="match status" value="1"/>
</dbReference>
<dbReference type="Gene3D" id="3.30.450.90">
    <property type="match status" value="1"/>
</dbReference>
<dbReference type="PANTHER" id="PTHR30258">
    <property type="entry name" value="TYPE II SECRETION SYSTEM PROTEIN GSPE-RELATED"/>
    <property type="match status" value="1"/>
</dbReference>
<dbReference type="PANTHER" id="PTHR30258:SF2">
    <property type="entry name" value="COMG OPERON PROTEIN 1"/>
    <property type="match status" value="1"/>
</dbReference>
<keyword evidence="6" id="KW-1185">Reference proteome</keyword>
<dbReference type="InterPro" id="IPR003593">
    <property type="entry name" value="AAA+_ATPase"/>
</dbReference>
<proteinExistence type="inferred from homology"/>
<evidence type="ECO:0000256" key="3">
    <source>
        <dbReference type="ARBA" id="ARBA00022840"/>
    </source>
</evidence>
<reference evidence="6" key="1">
    <citation type="journal article" date="2019" name="Int. J. Syst. Evol. Microbiol.">
        <title>The Global Catalogue of Microorganisms (GCM) 10K type strain sequencing project: providing services to taxonomists for standard genome sequencing and annotation.</title>
        <authorList>
            <consortium name="The Broad Institute Genomics Platform"/>
            <consortium name="The Broad Institute Genome Sequencing Center for Infectious Disease"/>
            <person name="Wu L."/>
            <person name="Ma J."/>
        </authorList>
    </citation>
    <scope>NUCLEOTIDE SEQUENCE [LARGE SCALE GENOMIC DNA]</scope>
    <source>
        <strain evidence="6">IBRC-M 10813</strain>
    </source>
</reference>
<name>A0ABV8JFN0_9BACL</name>
<dbReference type="Pfam" id="PF00437">
    <property type="entry name" value="T2SSE"/>
    <property type="match status" value="1"/>
</dbReference>
<dbReference type="InterPro" id="IPR027417">
    <property type="entry name" value="P-loop_NTPase"/>
</dbReference>
<comment type="caution">
    <text evidence="5">The sequence shown here is derived from an EMBL/GenBank/DDBJ whole genome shotgun (WGS) entry which is preliminary data.</text>
</comment>
<dbReference type="InterPro" id="IPR001482">
    <property type="entry name" value="T2SS/T4SS_dom"/>
</dbReference>
<keyword evidence="2" id="KW-0547">Nucleotide-binding</keyword>
<evidence type="ECO:0000256" key="1">
    <source>
        <dbReference type="ARBA" id="ARBA00006611"/>
    </source>
</evidence>
<evidence type="ECO:0000256" key="2">
    <source>
        <dbReference type="ARBA" id="ARBA00022741"/>
    </source>
</evidence>
<feature type="domain" description="AAA+ ATPase" evidence="4">
    <location>
        <begin position="138"/>
        <end position="261"/>
    </location>
</feature>
<gene>
    <name evidence="5" type="ORF">ACFOUO_07370</name>
</gene>
<evidence type="ECO:0000259" key="4">
    <source>
        <dbReference type="SMART" id="SM00382"/>
    </source>
</evidence>
<sequence length="362" mass="40553">MELDAAAYVSGLLEEAVRMRASDLHIEPRSDHLCIRQRVDGFLVQVDRLEKETMYPLISRLKVMGNLDIGEKRLPQDGALTLTVDGERVDVRVSSMPTLHGEKVVLRLLRNRSELMSLQELGMGEEERKRLTQLIKRTSGLLVVTGPTGAGKSTTLYAILQELNREEVNLVTLEDPIEFQLSGVNQIQINPKAGLTFARGLRAVLRQDPNIIMVGEIRDQETADIAIRAALTGHLVLSTLHTADASSTITRFLDMGIEPYRIASSLIGVAAQRLVRLICRDCRGKGCHDCRQMGYRNRTGAFEVLSLKEEFQPMIVERAPLSRLRQSFQKAGMRSLSDVILEKVMTGETTISEYHRVVDSYE</sequence>
<dbReference type="Proteomes" id="UP001595843">
    <property type="component" value="Unassembled WGS sequence"/>
</dbReference>
<dbReference type="RefSeq" id="WP_380703737.1">
    <property type="nucleotide sequence ID" value="NZ_JBHSAP010000009.1"/>
</dbReference>
<protein>
    <submittedName>
        <fullName evidence="5">GspE/PulE family protein</fullName>
    </submittedName>
</protein>